<organism evidence="2 3">
    <name type="scientific">Lactuca saligna</name>
    <name type="common">Willowleaf lettuce</name>
    <dbReference type="NCBI Taxonomy" id="75948"/>
    <lineage>
        <taxon>Eukaryota</taxon>
        <taxon>Viridiplantae</taxon>
        <taxon>Streptophyta</taxon>
        <taxon>Embryophyta</taxon>
        <taxon>Tracheophyta</taxon>
        <taxon>Spermatophyta</taxon>
        <taxon>Magnoliopsida</taxon>
        <taxon>eudicotyledons</taxon>
        <taxon>Gunneridae</taxon>
        <taxon>Pentapetalae</taxon>
        <taxon>asterids</taxon>
        <taxon>campanulids</taxon>
        <taxon>Asterales</taxon>
        <taxon>Asteraceae</taxon>
        <taxon>Cichorioideae</taxon>
        <taxon>Cichorieae</taxon>
        <taxon>Lactucinae</taxon>
        <taxon>Lactuca</taxon>
    </lineage>
</organism>
<evidence type="ECO:0000313" key="3">
    <source>
        <dbReference type="Proteomes" id="UP001177003"/>
    </source>
</evidence>
<sequence length="100" mass="10743">MVIIGFNLKKHSKARVERVNIRLKQAWPPPGLLSPTAASLTLKLESTAPKIDGEAAANDEEQHEDASSGLSLPSFGETSNVCHCARRGCGYEVLGNDCTH</sequence>
<evidence type="ECO:0000313" key="2">
    <source>
        <dbReference type="EMBL" id="CAI9302979.1"/>
    </source>
</evidence>
<accession>A0AA36EP01</accession>
<name>A0AA36EP01_LACSI</name>
<protein>
    <submittedName>
        <fullName evidence="2">Uncharacterized protein</fullName>
    </submittedName>
</protein>
<proteinExistence type="predicted"/>
<evidence type="ECO:0000256" key="1">
    <source>
        <dbReference type="SAM" id="MobiDB-lite"/>
    </source>
</evidence>
<gene>
    <name evidence="2" type="ORF">LSALG_LOCUS41442</name>
</gene>
<reference evidence="2" key="1">
    <citation type="submission" date="2023-04" db="EMBL/GenBank/DDBJ databases">
        <authorList>
            <person name="Vijverberg K."/>
            <person name="Xiong W."/>
            <person name="Schranz E."/>
        </authorList>
    </citation>
    <scope>NUCLEOTIDE SEQUENCE</scope>
</reference>
<keyword evidence="3" id="KW-1185">Reference proteome</keyword>
<dbReference type="AlphaFoldDB" id="A0AA36EP01"/>
<dbReference type="EMBL" id="OX465085">
    <property type="protein sequence ID" value="CAI9302979.1"/>
    <property type="molecule type" value="Genomic_DNA"/>
</dbReference>
<dbReference type="Proteomes" id="UP001177003">
    <property type="component" value="Chromosome 9"/>
</dbReference>
<feature type="region of interest" description="Disordered" evidence="1">
    <location>
        <begin position="51"/>
        <end position="73"/>
    </location>
</feature>